<protein>
    <recommendedName>
        <fullName evidence="2">histidine kinase</fullName>
        <ecNumber evidence="2">2.7.13.3</ecNumber>
    </recommendedName>
</protein>
<dbReference type="SUPFAM" id="SSF55785">
    <property type="entry name" value="PYP-like sensor domain (PAS domain)"/>
    <property type="match status" value="2"/>
</dbReference>
<dbReference type="InterPro" id="IPR036890">
    <property type="entry name" value="HATPase_C_sf"/>
</dbReference>
<dbReference type="SMART" id="SM00911">
    <property type="entry name" value="HWE_HK"/>
    <property type="match status" value="1"/>
</dbReference>
<reference evidence="14 15" key="1">
    <citation type="journal article" date="2013" name="Int. J. Syst. Evol. Microbiol.">
        <title>Marinicauda pacifica gen. nov., sp. nov., a prosthecate alphaproteobacterium of the family Hyphomonadaceae isolated from deep seawater.</title>
        <authorList>
            <person name="Zhang X.Y."/>
            <person name="Li G.W."/>
            <person name="Wang C.S."/>
            <person name="Zhang Y.J."/>
            <person name="Xu X.W."/>
            <person name="Li H."/>
            <person name="Liu A."/>
            <person name="Liu C."/>
            <person name="Xie B.B."/>
            <person name="Qin Q.L."/>
            <person name="Xu Z."/>
            <person name="Chen X.L."/>
            <person name="Zhou B.C."/>
            <person name="Zhang Y.Z."/>
        </authorList>
    </citation>
    <scope>NUCLEOTIDE SEQUENCE [LARGE SCALE GENOMIC DNA]</scope>
    <source>
        <strain evidence="14 15">P-1 km-3</strain>
    </source>
</reference>
<evidence type="ECO:0000313" key="14">
    <source>
        <dbReference type="EMBL" id="TGY94766.1"/>
    </source>
</evidence>
<evidence type="ECO:0000256" key="1">
    <source>
        <dbReference type="ARBA" id="ARBA00000085"/>
    </source>
</evidence>
<dbReference type="Pfam" id="PF13188">
    <property type="entry name" value="PAS_8"/>
    <property type="match status" value="1"/>
</dbReference>
<keyword evidence="8" id="KW-0547">Nucleotide-binding</keyword>
<evidence type="ECO:0000256" key="6">
    <source>
        <dbReference type="ARBA" id="ARBA00022679"/>
    </source>
</evidence>
<dbReference type="Proteomes" id="UP000305451">
    <property type="component" value="Unassembled WGS sequence"/>
</dbReference>
<evidence type="ECO:0000256" key="3">
    <source>
        <dbReference type="ARBA" id="ARBA00022553"/>
    </source>
</evidence>
<accession>A0A4S2HFE1</accession>
<dbReference type="EMBL" id="SRXV01000001">
    <property type="protein sequence ID" value="TGY94766.1"/>
    <property type="molecule type" value="Genomic_DNA"/>
</dbReference>
<keyword evidence="5" id="KW-0288">FMN</keyword>
<dbReference type="Gene3D" id="3.30.450.20">
    <property type="entry name" value="PAS domain"/>
    <property type="match status" value="2"/>
</dbReference>
<dbReference type="Pfam" id="PF07536">
    <property type="entry name" value="HWE_HK"/>
    <property type="match status" value="1"/>
</dbReference>
<dbReference type="GO" id="GO:0005524">
    <property type="term" value="F:ATP binding"/>
    <property type="evidence" value="ECO:0007669"/>
    <property type="project" value="UniProtKB-KW"/>
</dbReference>
<evidence type="ECO:0000313" key="15">
    <source>
        <dbReference type="Proteomes" id="UP000305451"/>
    </source>
</evidence>
<evidence type="ECO:0000256" key="10">
    <source>
        <dbReference type="ARBA" id="ARBA00022840"/>
    </source>
</evidence>
<keyword evidence="9" id="KW-0418">Kinase</keyword>
<dbReference type="PANTHER" id="PTHR41523">
    <property type="entry name" value="TWO-COMPONENT SYSTEM SENSOR PROTEIN"/>
    <property type="match status" value="1"/>
</dbReference>
<gene>
    <name evidence="14" type="ORF">E5162_05740</name>
</gene>
<dbReference type="CDD" id="cd00130">
    <property type="entry name" value="PAS"/>
    <property type="match status" value="1"/>
</dbReference>
<comment type="caution">
    <text evidence="14">The sequence shown here is derived from an EMBL/GenBank/DDBJ whole genome shotgun (WGS) entry which is preliminary data.</text>
</comment>
<dbReference type="InterPro" id="IPR011102">
    <property type="entry name" value="Sig_transdc_His_kinase_HWE"/>
</dbReference>
<evidence type="ECO:0000259" key="13">
    <source>
        <dbReference type="PROSITE" id="PS50113"/>
    </source>
</evidence>
<dbReference type="EC" id="2.7.13.3" evidence="2"/>
<dbReference type="Pfam" id="PF08448">
    <property type="entry name" value="PAS_4"/>
    <property type="match status" value="1"/>
</dbReference>
<dbReference type="InterPro" id="IPR013656">
    <property type="entry name" value="PAS_4"/>
</dbReference>
<keyword evidence="6" id="KW-0808">Transferase</keyword>
<proteinExistence type="predicted"/>
<feature type="domain" description="PAC" evidence="13">
    <location>
        <begin position="106"/>
        <end position="156"/>
    </location>
</feature>
<evidence type="ECO:0000256" key="2">
    <source>
        <dbReference type="ARBA" id="ARBA00012438"/>
    </source>
</evidence>
<evidence type="ECO:0000256" key="9">
    <source>
        <dbReference type="ARBA" id="ARBA00022777"/>
    </source>
</evidence>
<keyword evidence="15" id="KW-1185">Reference proteome</keyword>
<sequence>MDAKGLNALDRRGNAPAGTHRSAASRGPAGRGASLLDHIMAFAARLDTDGRVLDVNQPALELGDTSGDDVLGKPFWECFWWSYDPAIQSELREEIRQAANGVTIRRDAECRMTGDRLVAIDFQLAPRRDESGRVVDLVASGVDITERKASERRLAASEARLRSVFTSIDQGYCLCEIETDEAGCPIDYRFVEVNPLFEEMTGLHDAQGRTAFDLVPGLERHWLDDYVRVALDGETLRFESESEAMGRVFDVFAAPVEPRGHFVLVFKDITKTKEDEKHRALLAGELNHRVKNSLATIQAMANHTLRTASDLDSFGQVFSGRLQAMASAHDVTFSKDGEGAADLHSLIEAQLGPHAPSEPERLRLDGPRINLASTLAHGLALALHELVTNASKYGAFSNEAGILDLGWTLERQDGDRVLVLTWRESGGPPAPPPEREGFGTQLITATVKHSLGGEFHREFKREGLLVTIRVPL</sequence>
<dbReference type="Gene3D" id="3.30.565.10">
    <property type="entry name" value="Histidine kinase-like ATPase, C-terminal domain"/>
    <property type="match status" value="1"/>
</dbReference>
<dbReference type="PANTHER" id="PTHR41523:SF7">
    <property type="entry name" value="HISTIDINE KINASE"/>
    <property type="match status" value="1"/>
</dbReference>
<organism evidence="14 15">
    <name type="scientific">Marinicauda pacifica</name>
    <dbReference type="NCBI Taxonomy" id="1133559"/>
    <lineage>
        <taxon>Bacteria</taxon>
        <taxon>Pseudomonadati</taxon>
        <taxon>Pseudomonadota</taxon>
        <taxon>Alphaproteobacteria</taxon>
        <taxon>Maricaulales</taxon>
        <taxon>Maricaulaceae</taxon>
        <taxon>Marinicauda</taxon>
    </lineage>
</organism>
<evidence type="ECO:0000256" key="5">
    <source>
        <dbReference type="ARBA" id="ARBA00022643"/>
    </source>
</evidence>
<feature type="compositionally biased region" description="Low complexity" evidence="12">
    <location>
        <begin position="21"/>
        <end position="30"/>
    </location>
</feature>
<comment type="catalytic activity">
    <reaction evidence="1">
        <text>ATP + protein L-histidine = ADP + protein N-phospho-L-histidine.</text>
        <dbReference type="EC" id="2.7.13.3"/>
    </reaction>
</comment>
<evidence type="ECO:0000256" key="11">
    <source>
        <dbReference type="ARBA" id="ARBA00023026"/>
    </source>
</evidence>
<dbReference type="FunFam" id="3.30.450.20:FF:000155">
    <property type="entry name" value="Sensor histidine kinase TodS"/>
    <property type="match status" value="1"/>
</dbReference>
<keyword evidence="11" id="KW-0843">Virulence</keyword>
<evidence type="ECO:0000256" key="7">
    <source>
        <dbReference type="ARBA" id="ARBA00022737"/>
    </source>
</evidence>
<dbReference type="PROSITE" id="PS50113">
    <property type="entry name" value="PAC"/>
    <property type="match status" value="1"/>
</dbReference>
<name>A0A4S2HFE1_9PROT</name>
<evidence type="ECO:0000256" key="4">
    <source>
        <dbReference type="ARBA" id="ARBA00022630"/>
    </source>
</evidence>
<keyword evidence="7" id="KW-0677">Repeat</keyword>
<dbReference type="AlphaFoldDB" id="A0A4S2HFE1"/>
<dbReference type="NCBIfam" id="TIGR00229">
    <property type="entry name" value="sensory_box"/>
    <property type="match status" value="2"/>
</dbReference>
<dbReference type="InterPro" id="IPR000014">
    <property type="entry name" value="PAS"/>
</dbReference>
<dbReference type="GO" id="GO:0004673">
    <property type="term" value="F:protein histidine kinase activity"/>
    <property type="evidence" value="ECO:0007669"/>
    <property type="project" value="UniProtKB-EC"/>
</dbReference>
<evidence type="ECO:0000256" key="12">
    <source>
        <dbReference type="SAM" id="MobiDB-lite"/>
    </source>
</evidence>
<dbReference type="InterPro" id="IPR035965">
    <property type="entry name" value="PAS-like_dom_sf"/>
</dbReference>
<keyword evidence="4" id="KW-0285">Flavoprotein</keyword>
<feature type="compositionally biased region" description="Basic and acidic residues" evidence="12">
    <location>
        <begin position="1"/>
        <end position="13"/>
    </location>
</feature>
<keyword evidence="10" id="KW-0067">ATP-binding</keyword>
<keyword evidence="3" id="KW-0597">Phosphoprotein</keyword>
<feature type="region of interest" description="Disordered" evidence="12">
    <location>
        <begin position="1"/>
        <end position="30"/>
    </location>
</feature>
<dbReference type="InterPro" id="IPR000700">
    <property type="entry name" value="PAS-assoc_C"/>
</dbReference>
<dbReference type="SMART" id="SM00091">
    <property type="entry name" value="PAS"/>
    <property type="match status" value="2"/>
</dbReference>
<evidence type="ECO:0000256" key="8">
    <source>
        <dbReference type="ARBA" id="ARBA00022741"/>
    </source>
</evidence>